<protein>
    <submittedName>
        <fullName evidence="1">Uncharacterized protein</fullName>
    </submittedName>
</protein>
<sequence>MLQKLTKNPTKSLDVAKYVPANSSFNECWRKADSCLITESQNRKIPSITATLAPANSNFTSGHLNYVNKTLKLKCRKMISIIFCCEVFGRRMQKKTLIDFEQFHTADKV</sequence>
<dbReference type="Proteomes" id="UP000276133">
    <property type="component" value="Unassembled WGS sequence"/>
</dbReference>
<dbReference type="AlphaFoldDB" id="A0A3M7RM22"/>
<keyword evidence="2" id="KW-1185">Reference proteome</keyword>
<reference evidence="1 2" key="1">
    <citation type="journal article" date="2018" name="Sci. Rep.">
        <title>Genomic signatures of local adaptation to the degree of environmental predictability in rotifers.</title>
        <authorList>
            <person name="Franch-Gras L."/>
            <person name="Hahn C."/>
            <person name="Garcia-Roger E.M."/>
            <person name="Carmona M.J."/>
            <person name="Serra M."/>
            <person name="Gomez A."/>
        </authorList>
    </citation>
    <scope>NUCLEOTIDE SEQUENCE [LARGE SCALE GENOMIC DNA]</scope>
    <source>
        <strain evidence="1">HYR1</strain>
    </source>
</reference>
<evidence type="ECO:0000313" key="2">
    <source>
        <dbReference type="Proteomes" id="UP000276133"/>
    </source>
</evidence>
<dbReference type="EMBL" id="REGN01003114">
    <property type="protein sequence ID" value="RNA24460.1"/>
    <property type="molecule type" value="Genomic_DNA"/>
</dbReference>
<accession>A0A3M7RM22</accession>
<evidence type="ECO:0000313" key="1">
    <source>
        <dbReference type="EMBL" id="RNA24460.1"/>
    </source>
</evidence>
<name>A0A3M7RM22_BRAPC</name>
<organism evidence="1 2">
    <name type="scientific">Brachionus plicatilis</name>
    <name type="common">Marine rotifer</name>
    <name type="synonym">Brachionus muelleri</name>
    <dbReference type="NCBI Taxonomy" id="10195"/>
    <lineage>
        <taxon>Eukaryota</taxon>
        <taxon>Metazoa</taxon>
        <taxon>Spiralia</taxon>
        <taxon>Gnathifera</taxon>
        <taxon>Rotifera</taxon>
        <taxon>Eurotatoria</taxon>
        <taxon>Monogononta</taxon>
        <taxon>Pseudotrocha</taxon>
        <taxon>Ploima</taxon>
        <taxon>Brachionidae</taxon>
        <taxon>Brachionus</taxon>
    </lineage>
</organism>
<proteinExistence type="predicted"/>
<gene>
    <name evidence="1" type="ORF">BpHYR1_051885</name>
</gene>
<comment type="caution">
    <text evidence="1">The sequence shown here is derived from an EMBL/GenBank/DDBJ whole genome shotgun (WGS) entry which is preliminary data.</text>
</comment>